<feature type="transmembrane region" description="Helical" evidence="1">
    <location>
        <begin position="12"/>
        <end position="33"/>
    </location>
</feature>
<accession>A0ABR1W461</accession>
<reference evidence="2 3" key="1">
    <citation type="submission" date="2023-01" db="EMBL/GenBank/DDBJ databases">
        <title>Analysis of 21 Apiospora genomes using comparative genomics revels a genus with tremendous synthesis potential of carbohydrate active enzymes and secondary metabolites.</title>
        <authorList>
            <person name="Sorensen T."/>
        </authorList>
    </citation>
    <scope>NUCLEOTIDE SEQUENCE [LARGE SCALE GENOMIC DNA]</scope>
    <source>
        <strain evidence="2 3">CBS 83171</strain>
    </source>
</reference>
<keyword evidence="1" id="KW-0812">Transmembrane</keyword>
<feature type="transmembrane region" description="Helical" evidence="1">
    <location>
        <begin position="96"/>
        <end position="119"/>
    </location>
</feature>
<keyword evidence="1" id="KW-1133">Transmembrane helix</keyword>
<feature type="transmembrane region" description="Helical" evidence="1">
    <location>
        <begin position="45"/>
        <end position="65"/>
    </location>
</feature>
<protein>
    <recommendedName>
        <fullName evidence="4">TRAP transporter small permease subunit</fullName>
    </recommendedName>
</protein>
<name>A0ABR1W461_9PEZI</name>
<dbReference type="EMBL" id="JAQQWM010000002">
    <property type="protein sequence ID" value="KAK8078298.1"/>
    <property type="molecule type" value="Genomic_DNA"/>
</dbReference>
<keyword evidence="1" id="KW-0472">Membrane</keyword>
<dbReference type="Proteomes" id="UP001446871">
    <property type="component" value="Unassembled WGS sequence"/>
</dbReference>
<proteinExistence type="predicted"/>
<evidence type="ECO:0008006" key="4">
    <source>
        <dbReference type="Google" id="ProtNLM"/>
    </source>
</evidence>
<comment type="caution">
    <text evidence="2">The sequence shown here is derived from an EMBL/GenBank/DDBJ whole genome shotgun (WGS) entry which is preliminary data.</text>
</comment>
<evidence type="ECO:0000313" key="3">
    <source>
        <dbReference type="Proteomes" id="UP001446871"/>
    </source>
</evidence>
<sequence>MPLELTRTSFRATLIALIVTTSVVAGGRLVFGIQNGLRNGFRMRWDNAWLITAYLVFMVISGFQVGRTGHLFRYIDGFSGKTYPGWEKDGLRVTELLFFETTGLWITLWSVKFSLLSLYKTLMAQVPLYTRLWWAVVVYCTIS</sequence>
<gene>
    <name evidence="2" type="ORF">PG996_004468</name>
</gene>
<organism evidence="2 3">
    <name type="scientific">Apiospora saccharicola</name>
    <dbReference type="NCBI Taxonomy" id="335842"/>
    <lineage>
        <taxon>Eukaryota</taxon>
        <taxon>Fungi</taxon>
        <taxon>Dikarya</taxon>
        <taxon>Ascomycota</taxon>
        <taxon>Pezizomycotina</taxon>
        <taxon>Sordariomycetes</taxon>
        <taxon>Xylariomycetidae</taxon>
        <taxon>Amphisphaeriales</taxon>
        <taxon>Apiosporaceae</taxon>
        <taxon>Apiospora</taxon>
    </lineage>
</organism>
<evidence type="ECO:0000256" key="1">
    <source>
        <dbReference type="SAM" id="Phobius"/>
    </source>
</evidence>
<keyword evidence="3" id="KW-1185">Reference proteome</keyword>
<evidence type="ECO:0000313" key="2">
    <source>
        <dbReference type="EMBL" id="KAK8078298.1"/>
    </source>
</evidence>